<gene>
    <name evidence="4" type="ORF">AB2B41_16740</name>
</gene>
<dbReference type="Gene3D" id="3.40.50.300">
    <property type="entry name" value="P-loop containing nucleotide triphosphate hydrolases"/>
    <property type="match status" value="1"/>
</dbReference>
<organism evidence="4 5">
    <name type="scientific">Sulfitobacter sediminis</name>
    <dbReference type="NCBI Taxonomy" id="3234186"/>
    <lineage>
        <taxon>Bacteria</taxon>
        <taxon>Pseudomonadati</taxon>
        <taxon>Pseudomonadota</taxon>
        <taxon>Alphaproteobacteria</taxon>
        <taxon>Rhodobacterales</taxon>
        <taxon>Roseobacteraceae</taxon>
        <taxon>Sulfitobacter</taxon>
    </lineage>
</organism>
<dbReference type="PANTHER" id="PTHR11783">
    <property type="entry name" value="SULFOTRANSFERASE SULT"/>
    <property type="match status" value="1"/>
</dbReference>
<evidence type="ECO:0000256" key="2">
    <source>
        <dbReference type="ARBA" id="ARBA00022679"/>
    </source>
</evidence>
<dbReference type="Pfam" id="PF00685">
    <property type="entry name" value="Sulfotransfer_1"/>
    <property type="match status" value="1"/>
</dbReference>
<keyword evidence="5" id="KW-1185">Reference proteome</keyword>
<comment type="similarity">
    <text evidence="1">Belongs to the sulfotransferase 1 family.</text>
</comment>
<reference evidence="4 5" key="1">
    <citation type="submission" date="2024-07" db="EMBL/GenBank/DDBJ databases">
        <title>Marimonas sp.nov., isolated from tidal-flat sediment.</title>
        <authorList>
            <person name="Jayan J.N."/>
            <person name="Lee S.S."/>
        </authorList>
    </citation>
    <scope>NUCLEOTIDE SEQUENCE [LARGE SCALE GENOMIC DNA]</scope>
    <source>
        <strain evidence="4 5">MJW-29</strain>
    </source>
</reference>
<comment type="caution">
    <text evidence="4">The sequence shown here is derived from an EMBL/GenBank/DDBJ whole genome shotgun (WGS) entry which is preliminary data.</text>
</comment>
<keyword evidence="2" id="KW-0808">Transferase</keyword>
<dbReference type="RefSeq" id="WP_367878961.1">
    <property type="nucleotide sequence ID" value="NZ_JBFNXX010000014.1"/>
</dbReference>
<evidence type="ECO:0000313" key="4">
    <source>
        <dbReference type="EMBL" id="MEW9921259.1"/>
    </source>
</evidence>
<feature type="domain" description="Sulfotransferase" evidence="3">
    <location>
        <begin position="21"/>
        <end position="280"/>
    </location>
</feature>
<dbReference type="InterPro" id="IPR000863">
    <property type="entry name" value="Sulfotransferase_dom"/>
</dbReference>
<proteinExistence type="inferred from homology"/>
<dbReference type="Proteomes" id="UP001556098">
    <property type="component" value="Unassembled WGS sequence"/>
</dbReference>
<dbReference type="SUPFAM" id="SSF52540">
    <property type="entry name" value="P-loop containing nucleoside triphosphate hydrolases"/>
    <property type="match status" value="1"/>
</dbReference>
<name>A0ABV3RQM1_9RHOB</name>
<evidence type="ECO:0000256" key="1">
    <source>
        <dbReference type="ARBA" id="ARBA00005771"/>
    </source>
</evidence>
<dbReference type="EMBL" id="JBFNXX010000014">
    <property type="protein sequence ID" value="MEW9921259.1"/>
    <property type="molecule type" value="Genomic_DNA"/>
</dbReference>
<evidence type="ECO:0000313" key="5">
    <source>
        <dbReference type="Proteomes" id="UP001556098"/>
    </source>
</evidence>
<dbReference type="InterPro" id="IPR027417">
    <property type="entry name" value="P-loop_NTPase"/>
</dbReference>
<sequence>MRTYKGFLIDSSRWERFLPRPDDVIIATPAKCGTTWVQHLVGMLLMGTTEFGQPLTRISPWLDALFTSEQQVFETLGDQTHRRFIKTHTPLDGLPWRDSWIYITVFRHPLDAALSWRNHIENSDPIHIRELVAQVTGRPPEPPPPPLPTDPAAYLRYWIDSEVEPNGAGLLGLSDYANTLRATWERRHESNVHLFHYDALWGDLGGQVGRLADILNVALDADRLSAIVEAATLDAMRSRARETAPYGDATVFKQAEAFFRSGGRREWPALLTSDEISEVARRLEAMVGREAAAWALQDNTANRD</sequence>
<evidence type="ECO:0000259" key="3">
    <source>
        <dbReference type="Pfam" id="PF00685"/>
    </source>
</evidence>
<protein>
    <submittedName>
        <fullName evidence="4">Sulfotransferase domain-containing protein</fullName>
    </submittedName>
</protein>
<accession>A0ABV3RQM1</accession>